<name>A0A2W4XC97_9CYAN</name>
<accession>A0A2W4XC97</accession>
<evidence type="ECO:0000313" key="1">
    <source>
        <dbReference type="EMBL" id="PZO54714.1"/>
    </source>
</evidence>
<comment type="caution">
    <text evidence="1">The sequence shown here is derived from an EMBL/GenBank/DDBJ whole genome shotgun (WGS) entry which is preliminary data.</text>
</comment>
<protein>
    <submittedName>
        <fullName evidence="1">Uncharacterized protein</fullName>
    </submittedName>
</protein>
<organism evidence="1 2">
    <name type="scientific">Phormidesmis priestleyi</name>
    <dbReference type="NCBI Taxonomy" id="268141"/>
    <lineage>
        <taxon>Bacteria</taxon>
        <taxon>Bacillati</taxon>
        <taxon>Cyanobacteriota</taxon>
        <taxon>Cyanophyceae</taxon>
        <taxon>Leptolyngbyales</taxon>
        <taxon>Leptolyngbyaceae</taxon>
        <taxon>Phormidesmis</taxon>
    </lineage>
</organism>
<proteinExistence type="predicted"/>
<evidence type="ECO:0000313" key="2">
    <source>
        <dbReference type="Proteomes" id="UP000249794"/>
    </source>
</evidence>
<feature type="non-terminal residue" evidence="1">
    <location>
        <position position="1"/>
    </location>
</feature>
<dbReference type="EMBL" id="QBMP01000111">
    <property type="protein sequence ID" value="PZO54714.1"/>
    <property type="molecule type" value="Genomic_DNA"/>
</dbReference>
<reference evidence="1 2" key="2">
    <citation type="submission" date="2018-06" db="EMBL/GenBank/DDBJ databases">
        <title>Metagenomic assembly of (sub)arctic Cyanobacteria and their associated microbiome from non-axenic cultures.</title>
        <authorList>
            <person name="Baurain D."/>
        </authorList>
    </citation>
    <scope>NUCLEOTIDE SEQUENCE [LARGE SCALE GENOMIC DNA]</scope>
    <source>
        <strain evidence="1">ULC027bin1</strain>
    </source>
</reference>
<sequence length="66" mass="7163">SKQARLEGLLRQQQTQPCYLWIADLVTAAGGSPQDVELQGTEATLTQVGLALLTTVWAGEYDLSEE</sequence>
<dbReference type="AlphaFoldDB" id="A0A2W4XC97"/>
<reference evidence="2" key="1">
    <citation type="submission" date="2018-04" db="EMBL/GenBank/DDBJ databases">
        <authorList>
            <person name="Cornet L."/>
        </authorList>
    </citation>
    <scope>NUCLEOTIDE SEQUENCE [LARGE SCALE GENOMIC DNA]</scope>
</reference>
<gene>
    <name evidence="1" type="ORF">DCF15_11570</name>
</gene>
<dbReference type="Proteomes" id="UP000249794">
    <property type="component" value="Unassembled WGS sequence"/>
</dbReference>